<keyword evidence="3" id="KW-1185">Reference proteome</keyword>
<proteinExistence type="predicted"/>
<keyword evidence="1" id="KW-0175">Coiled coil</keyword>
<accession>A0AAW2C5W5</accession>
<sequence>MTGVMMVIGKLPWKGVQEAQGTIILAPFILPKIWTINDFLPKMSEKVFNNLRDRYQIPDHIPIRLPSKFEKCYSGKTADVGMYDTMFAAGPRLPLMALHPSVRPHITGEQEAFICWVLEIPLDECTDVHEGALGKLRGKLDEETRQKEKEQEAKVAMKKELTALLGQVEMTRADAVAEFKASQPFIDSCAVYYGDGFKDCLKQVQFVYLHLDRSPWVTPCR</sequence>
<evidence type="ECO:0000256" key="1">
    <source>
        <dbReference type="SAM" id="Coils"/>
    </source>
</evidence>
<reference evidence="2 3" key="1">
    <citation type="submission" date="2024-01" db="EMBL/GenBank/DDBJ databases">
        <title>A telomere-to-telomere, gap-free genome of sweet tea (Lithocarpus litseifolius).</title>
        <authorList>
            <person name="Zhou J."/>
        </authorList>
    </citation>
    <scope>NUCLEOTIDE SEQUENCE [LARGE SCALE GENOMIC DNA]</scope>
    <source>
        <strain evidence="2">Zhou-2022a</strain>
        <tissue evidence="2">Leaf</tissue>
    </source>
</reference>
<feature type="coiled-coil region" evidence="1">
    <location>
        <begin position="133"/>
        <end position="160"/>
    </location>
</feature>
<evidence type="ECO:0000313" key="3">
    <source>
        <dbReference type="Proteomes" id="UP001459277"/>
    </source>
</evidence>
<gene>
    <name evidence="2" type="ORF">SO802_023267</name>
</gene>
<comment type="caution">
    <text evidence="2">The sequence shown here is derived from an EMBL/GenBank/DDBJ whole genome shotgun (WGS) entry which is preliminary data.</text>
</comment>
<protein>
    <submittedName>
        <fullName evidence="2">Uncharacterized protein</fullName>
    </submittedName>
</protein>
<name>A0AAW2C5W5_9ROSI</name>
<organism evidence="2 3">
    <name type="scientific">Lithocarpus litseifolius</name>
    <dbReference type="NCBI Taxonomy" id="425828"/>
    <lineage>
        <taxon>Eukaryota</taxon>
        <taxon>Viridiplantae</taxon>
        <taxon>Streptophyta</taxon>
        <taxon>Embryophyta</taxon>
        <taxon>Tracheophyta</taxon>
        <taxon>Spermatophyta</taxon>
        <taxon>Magnoliopsida</taxon>
        <taxon>eudicotyledons</taxon>
        <taxon>Gunneridae</taxon>
        <taxon>Pentapetalae</taxon>
        <taxon>rosids</taxon>
        <taxon>fabids</taxon>
        <taxon>Fagales</taxon>
        <taxon>Fagaceae</taxon>
        <taxon>Lithocarpus</taxon>
    </lineage>
</organism>
<dbReference type="EMBL" id="JAZDWU010000008">
    <property type="protein sequence ID" value="KAK9993564.1"/>
    <property type="molecule type" value="Genomic_DNA"/>
</dbReference>
<dbReference type="AlphaFoldDB" id="A0AAW2C5W5"/>
<dbReference type="Proteomes" id="UP001459277">
    <property type="component" value="Unassembled WGS sequence"/>
</dbReference>
<evidence type="ECO:0000313" key="2">
    <source>
        <dbReference type="EMBL" id="KAK9993564.1"/>
    </source>
</evidence>